<dbReference type="SUPFAM" id="SSF53098">
    <property type="entry name" value="Ribonuclease H-like"/>
    <property type="match status" value="1"/>
</dbReference>
<name>A0ABR6BD92_9PSEU</name>
<comment type="caution">
    <text evidence="2">The sequence shown here is derived from an EMBL/GenBank/DDBJ whole genome shotgun (WGS) entry which is preliminary data.</text>
</comment>
<evidence type="ECO:0008006" key="4">
    <source>
        <dbReference type="Google" id="ProtNLM"/>
    </source>
</evidence>
<organism evidence="2 3">
    <name type="scientific">Kutzneria viridogrisea</name>
    <dbReference type="NCBI Taxonomy" id="47990"/>
    <lineage>
        <taxon>Bacteria</taxon>
        <taxon>Bacillati</taxon>
        <taxon>Actinomycetota</taxon>
        <taxon>Actinomycetes</taxon>
        <taxon>Pseudonocardiales</taxon>
        <taxon>Pseudonocardiaceae</taxon>
        <taxon>Kutzneria</taxon>
    </lineage>
</organism>
<dbReference type="PANTHER" id="PTHR33627">
    <property type="entry name" value="TRANSPOSASE"/>
    <property type="match status" value="1"/>
</dbReference>
<reference evidence="2 3" key="1">
    <citation type="submission" date="2020-08" db="EMBL/GenBank/DDBJ databases">
        <title>Genomic Encyclopedia of Archaeal and Bacterial Type Strains, Phase II (KMG-II): from individual species to whole genera.</title>
        <authorList>
            <person name="Goeker M."/>
        </authorList>
    </citation>
    <scope>NUCLEOTIDE SEQUENCE [LARGE SCALE GENOMIC DNA]</scope>
    <source>
        <strain evidence="2 3">DSM 43850</strain>
    </source>
</reference>
<dbReference type="EMBL" id="JACJID010000001">
    <property type="protein sequence ID" value="MBA8924549.1"/>
    <property type="molecule type" value="Genomic_DNA"/>
</dbReference>
<feature type="region of interest" description="Disordered" evidence="1">
    <location>
        <begin position="220"/>
        <end position="244"/>
    </location>
</feature>
<evidence type="ECO:0000256" key="1">
    <source>
        <dbReference type="SAM" id="MobiDB-lite"/>
    </source>
</evidence>
<dbReference type="Proteomes" id="UP000517916">
    <property type="component" value="Unassembled WGS sequence"/>
</dbReference>
<dbReference type="PANTHER" id="PTHR33627:SF1">
    <property type="entry name" value="TRANSPOSASE"/>
    <property type="match status" value="1"/>
</dbReference>
<dbReference type="InterPro" id="IPR012337">
    <property type="entry name" value="RNaseH-like_sf"/>
</dbReference>
<keyword evidence="3" id="KW-1185">Reference proteome</keyword>
<gene>
    <name evidence="2" type="ORF">BC739_001746</name>
</gene>
<dbReference type="RefSeq" id="WP_182836823.1">
    <property type="nucleotide sequence ID" value="NZ_BAAABQ010000001.1"/>
</dbReference>
<proteinExistence type="predicted"/>
<evidence type="ECO:0000313" key="3">
    <source>
        <dbReference type="Proteomes" id="UP000517916"/>
    </source>
</evidence>
<dbReference type="InterPro" id="IPR039365">
    <property type="entry name" value="IS701-like"/>
</dbReference>
<protein>
    <recommendedName>
        <fullName evidence="4">Transposase DDE domain-containing protein</fullName>
    </recommendedName>
</protein>
<accession>A0ABR6BD92</accession>
<sequence>MDAARALTGTSPDEPGDWSKVTRVFRDGHTQTWWAADAQLGCWGPDGTTRLVVATTDPGTLPDKATWYLATNRPRPGGPREHDSPHPPADLAEIVRLYGIRHWIEQSYKQVKDELGWADFQVRSDTAIRRHQCLVNCAFSFCWTTWFADPAPDPVSEQPVPAKRNDRRERGLCHTVHSRRRHTATVLATRSSTSPWMAGPVETATTLVASMVNQAPAHRVTGHARRRREWTDLESLPTALTNHR</sequence>
<evidence type="ECO:0000313" key="2">
    <source>
        <dbReference type="EMBL" id="MBA8924549.1"/>
    </source>
</evidence>